<evidence type="ECO:0000256" key="1">
    <source>
        <dbReference type="ARBA" id="ARBA00023002"/>
    </source>
</evidence>
<dbReference type="EMBL" id="BJYG01000021">
    <property type="protein sequence ID" value="GEN63500.1"/>
    <property type="molecule type" value="Genomic_DNA"/>
</dbReference>
<dbReference type="GO" id="GO:0010181">
    <property type="term" value="F:FMN binding"/>
    <property type="evidence" value="ECO:0007669"/>
    <property type="project" value="InterPro"/>
</dbReference>
<organism evidence="4 5">
    <name type="scientific">Acetobacter oeni</name>
    <dbReference type="NCBI Taxonomy" id="304077"/>
    <lineage>
        <taxon>Bacteria</taxon>
        <taxon>Pseudomonadati</taxon>
        <taxon>Pseudomonadota</taxon>
        <taxon>Alphaproteobacteria</taxon>
        <taxon>Acetobacterales</taxon>
        <taxon>Acetobacteraceae</taxon>
        <taxon>Acetobacter</taxon>
    </lineage>
</organism>
<feature type="compositionally biased region" description="Polar residues" evidence="2">
    <location>
        <begin position="1"/>
        <end position="20"/>
    </location>
</feature>
<proteinExistence type="predicted"/>
<sequence length="191" mass="20247">MSQALRQQSGIITPPVQTRQPRLRTVTPSADPAQFRDGMALLAAAVSIITTDGGKGRHGFTASAVCSVSDDPPTLLVCINRSASTHPHILEHGTLAVNVLTGEQKELSSVFSDRSKTMEDRFASATWTRGLAGAPLLAHALASFDCIVDRTIDAGTHTVVLASVVDIALSANAPDSLVWFSRQYATLPRSV</sequence>
<keyword evidence="1" id="KW-0560">Oxidoreductase</keyword>
<dbReference type="InterPro" id="IPR012349">
    <property type="entry name" value="Split_barrel_FMN-bd"/>
</dbReference>
<evidence type="ECO:0000313" key="5">
    <source>
        <dbReference type="Proteomes" id="UP000321746"/>
    </source>
</evidence>
<dbReference type="SMART" id="SM00903">
    <property type="entry name" value="Flavin_Reduct"/>
    <property type="match status" value="1"/>
</dbReference>
<keyword evidence="5" id="KW-1185">Reference proteome</keyword>
<protein>
    <submittedName>
        <fullName evidence="4">FMN reductase (NADH) RutF</fullName>
    </submittedName>
</protein>
<evidence type="ECO:0000256" key="2">
    <source>
        <dbReference type="SAM" id="MobiDB-lite"/>
    </source>
</evidence>
<dbReference type="Pfam" id="PF01613">
    <property type="entry name" value="Flavin_Reduct"/>
    <property type="match status" value="1"/>
</dbReference>
<name>A0A511XKN9_9PROT</name>
<comment type="caution">
    <text evidence="4">The sequence shown here is derived from an EMBL/GenBank/DDBJ whole genome shotgun (WGS) entry which is preliminary data.</text>
</comment>
<accession>A0A511XKN9</accession>
<evidence type="ECO:0000259" key="3">
    <source>
        <dbReference type="SMART" id="SM00903"/>
    </source>
</evidence>
<dbReference type="OrthoDB" id="9789254at2"/>
<gene>
    <name evidence="4" type="primary">rutF_2</name>
    <name evidence="4" type="ORF">AOE01nite_17240</name>
</gene>
<dbReference type="Gene3D" id="2.30.110.10">
    <property type="entry name" value="Electron Transport, Fmn-binding Protein, Chain A"/>
    <property type="match status" value="1"/>
</dbReference>
<dbReference type="PANTHER" id="PTHR30466">
    <property type="entry name" value="FLAVIN REDUCTASE"/>
    <property type="match status" value="1"/>
</dbReference>
<evidence type="ECO:0000313" key="4">
    <source>
        <dbReference type="EMBL" id="GEN63500.1"/>
    </source>
</evidence>
<dbReference type="SUPFAM" id="SSF50475">
    <property type="entry name" value="FMN-binding split barrel"/>
    <property type="match status" value="1"/>
</dbReference>
<dbReference type="GO" id="GO:0042602">
    <property type="term" value="F:riboflavin reductase (NADPH) activity"/>
    <property type="evidence" value="ECO:0007669"/>
    <property type="project" value="TreeGrafter"/>
</dbReference>
<dbReference type="AlphaFoldDB" id="A0A511XKN9"/>
<reference evidence="4 5" key="1">
    <citation type="submission" date="2019-07" db="EMBL/GenBank/DDBJ databases">
        <title>Whole genome shotgun sequence of Acetobacter oeni NBRC 105207.</title>
        <authorList>
            <person name="Hosoyama A."/>
            <person name="Uohara A."/>
            <person name="Ohji S."/>
            <person name="Ichikawa N."/>
        </authorList>
    </citation>
    <scope>NUCLEOTIDE SEQUENCE [LARGE SCALE GENOMIC DNA]</scope>
    <source>
        <strain evidence="4 5">NBRC 105207</strain>
    </source>
</reference>
<dbReference type="Proteomes" id="UP000321746">
    <property type="component" value="Unassembled WGS sequence"/>
</dbReference>
<feature type="domain" description="Flavin reductase like" evidence="3">
    <location>
        <begin position="39"/>
        <end position="186"/>
    </location>
</feature>
<dbReference type="GO" id="GO:0006208">
    <property type="term" value="P:pyrimidine nucleobase catabolic process"/>
    <property type="evidence" value="ECO:0007669"/>
    <property type="project" value="TreeGrafter"/>
</dbReference>
<dbReference type="InterPro" id="IPR050268">
    <property type="entry name" value="NADH-dep_flavin_reductase"/>
</dbReference>
<dbReference type="PANTHER" id="PTHR30466:SF1">
    <property type="entry name" value="FMN REDUCTASE (NADH) RUTF"/>
    <property type="match status" value="1"/>
</dbReference>
<feature type="region of interest" description="Disordered" evidence="2">
    <location>
        <begin position="1"/>
        <end position="30"/>
    </location>
</feature>
<dbReference type="InterPro" id="IPR002563">
    <property type="entry name" value="Flavin_Rdtase-like_dom"/>
</dbReference>